<dbReference type="Proteomes" id="UP000095094">
    <property type="component" value="Unassembled WGS sequence"/>
</dbReference>
<comment type="caution">
    <text evidence="2">The sequence shown here is derived from an EMBL/GenBank/DDBJ whole genome shotgun (WGS) entry which is preliminary data.</text>
</comment>
<organism evidence="2 3">
    <name type="scientific">Enterococcus termitis</name>
    <dbReference type="NCBI Taxonomy" id="332950"/>
    <lineage>
        <taxon>Bacteria</taxon>
        <taxon>Bacillati</taxon>
        <taxon>Bacillota</taxon>
        <taxon>Bacilli</taxon>
        <taxon>Lactobacillales</taxon>
        <taxon>Enterococcaceae</taxon>
        <taxon>Enterococcus</taxon>
    </lineage>
</organism>
<keyword evidence="1" id="KW-1133">Transmembrane helix</keyword>
<dbReference type="AlphaFoldDB" id="A0A1E5GB10"/>
<sequence length="918" mass="102629">MGNKDQDQKAAPSLSKKRKKRLRLSSIVTMLSLISFGIIGGAYFFSNKTIKADTTAVNYLSSNYQRTSIPANDANGVALFNDIGRYSVQSIGGSNTVGYDTGGGLTPSLAYKDYDDDPTTFNSTSMDYVPKGKVVKAYLYFFQVGARSQESPSNRKDTFILGPKGGRFAIDTGFEDVVYDVTDFVTNEGQGTYWGKNIDNKREVAQGSDNIANWSITFVEEDEELPLRKSIVNAFNRYVYGNQLVTDFSSGVPIPLLSTSSPSFSLTGVVQGGNYSLEGDKLITESFLDNQSLVRTEMESPIRPKNNFFRGQFTDNDADSTANRKPNDIYKNNIDVFNYDLDNASYFPQGLNNVKVSYLSDGADGFYPSILGGTFDIDRPEYTLQFSDDADSSNEIKIGDLNRKVTLNVNKKKNDNVAVYEKAMELYFPEGSEYVQGSLKVNGNIVDNSRMTSASQNKWILDLEGLTNVEDDFTIELNMNASQTFKVGNLKANYTGKLIYNKNEKTPYTLKYESNSLFYYSDVTTYDEQYALRANNFAVSVSNVKNNLNVKKLAEIVLYDRKTSEILDSETVDSGKVIIDQTQLDEIKSAQGKYVQRASNSDYPEAEDYSDIIKPYPLTITYTYSDKGTSKTLERVITVFVTNETTKVAKSQNKVIYAFGFRYPLRKAAQLDDAAIVDRSHAEAWNYDNVWGIGVAETTDFQTNREAAYNQTNESLTGVNNARIPGQYELSLTHNSVINDLPIIELYAEVAKLNVRQIVLDPNDELVTSTEGYIKLKNIENPKAAITPYGGVDPGEPVGPSIPDEKAAAQEVYVYSESGTDRTNVAYEPVKLPIHYGYYFYEAELVVPEYYQYIGFELTDSSKQTGNVTGTGIPQIDYIGETEEYWLTMYIKPSLNGTESPGFYHWDYGQEDTYTIVE</sequence>
<evidence type="ECO:0000313" key="2">
    <source>
        <dbReference type="EMBL" id="OEG09847.1"/>
    </source>
</evidence>
<gene>
    <name evidence="2" type="ORF">BCR25_10105</name>
</gene>
<keyword evidence="1" id="KW-0472">Membrane</keyword>
<keyword evidence="1" id="KW-0812">Transmembrane</keyword>
<feature type="transmembrane region" description="Helical" evidence="1">
    <location>
        <begin position="24"/>
        <end position="45"/>
    </location>
</feature>
<keyword evidence="3" id="KW-1185">Reference proteome</keyword>
<dbReference type="OrthoDB" id="2171190at2"/>
<proteinExistence type="predicted"/>
<protein>
    <recommendedName>
        <fullName evidence="4">MucBP domain-containing protein</fullName>
    </recommendedName>
</protein>
<name>A0A1E5GB10_9ENTE</name>
<accession>A0A1E5GB10</accession>
<evidence type="ECO:0000313" key="3">
    <source>
        <dbReference type="Proteomes" id="UP000095094"/>
    </source>
</evidence>
<reference evidence="3" key="1">
    <citation type="submission" date="2016-09" db="EMBL/GenBank/DDBJ databases">
        <authorList>
            <person name="Gulvik C.A."/>
        </authorList>
    </citation>
    <scope>NUCLEOTIDE SEQUENCE [LARGE SCALE GENOMIC DNA]</scope>
    <source>
        <strain evidence="3">LMG 8895</strain>
    </source>
</reference>
<evidence type="ECO:0000256" key="1">
    <source>
        <dbReference type="SAM" id="Phobius"/>
    </source>
</evidence>
<dbReference type="EMBL" id="MIJY01000044">
    <property type="protein sequence ID" value="OEG09847.1"/>
    <property type="molecule type" value="Genomic_DNA"/>
</dbReference>
<evidence type="ECO:0008006" key="4">
    <source>
        <dbReference type="Google" id="ProtNLM"/>
    </source>
</evidence>
<dbReference type="RefSeq" id="WP_069664600.1">
    <property type="nucleotide sequence ID" value="NZ_JBHUJJ010000001.1"/>
</dbReference>